<dbReference type="Gene3D" id="3.10.450.50">
    <property type="match status" value="1"/>
</dbReference>
<dbReference type="SUPFAM" id="SSF54427">
    <property type="entry name" value="NTF2-like"/>
    <property type="match status" value="1"/>
</dbReference>
<comment type="caution">
    <text evidence="2">The sequence shown here is derived from an EMBL/GenBank/DDBJ whole genome shotgun (WGS) entry which is preliminary data.</text>
</comment>
<name>A0A0D0P3S6_KITGR</name>
<sequence>MSDSAVAAAVDEHVRAFNDRDVDALMDGFTDDAVRITGTTVVRGRAALTELFAAAMADLLPTLTVQNLLADGDRAACQLVETLSVDGERRVCSITGFYRLRDGRIASAKIHREGSPEPE</sequence>
<feature type="domain" description="SnoaL-like" evidence="1">
    <location>
        <begin position="10"/>
        <end position="107"/>
    </location>
</feature>
<dbReference type="OrthoDB" id="3854040at2"/>
<reference evidence="2 3" key="1">
    <citation type="submission" date="2015-02" db="EMBL/GenBank/DDBJ databases">
        <title>Draft genome sequence of Kitasatospora griseola MF730-N6, a bafilomycin, terpentecin and satosporin producer.</title>
        <authorList>
            <person name="Arens J.C."/>
            <person name="Haltli B."/>
            <person name="Kerr R.G."/>
        </authorList>
    </citation>
    <scope>NUCLEOTIDE SEQUENCE [LARGE SCALE GENOMIC DNA]</scope>
    <source>
        <strain evidence="2 3">MF730-N6</strain>
    </source>
</reference>
<organism evidence="2 3">
    <name type="scientific">Kitasatospora griseola</name>
    <name type="common">Streptomyces griseolosporeus</name>
    <dbReference type="NCBI Taxonomy" id="2064"/>
    <lineage>
        <taxon>Bacteria</taxon>
        <taxon>Bacillati</taxon>
        <taxon>Actinomycetota</taxon>
        <taxon>Actinomycetes</taxon>
        <taxon>Kitasatosporales</taxon>
        <taxon>Streptomycetaceae</taxon>
        <taxon>Kitasatospora</taxon>
    </lineage>
</organism>
<proteinExistence type="predicted"/>
<protein>
    <recommendedName>
        <fullName evidence="1">SnoaL-like domain-containing protein</fullName>
    </recommendedName>
</protein>
<evidence type="ECO:0000259" key="1">
    <source>
        <dbReference type="Pfam" id="PF12680"/>
    </source>
</evidence>
<evidence type="ECO:0000313" key="3">
    <source>
        <dbReference type="Proteomes" id="UP000032066"/>
    </source>
</evidence>
<dbReference type="InterPro" id="IPR032710">
    <property type="entry name" value="NTF2-like_dom_sf"/>
</dbReference>
<accession>A0A0D0P3S6</accession>
<dbReference type="InterPro" id="IPR037401">
    <property type="entry name" value="SnoaL-like"/>
</dbReference>
<dbReference type="EMBL" id="JXZB01000001">
    <property type="protein sequence ID" value="KIQ66236.1"/>
    <property type="molecule type" value="Genomic_DNA"/>
</dbReference>
<evidence type="ECO:0000313" key="2">
    <source>
        <dbReference type="EMBL" id="KIQ66236.1"/>
    </source>
</evidence>
<dbReference type="AlphaFoldDB" id="A0A0D0P3S6"/>
<dbReference type="Pfam" id="PF12680">
    <property type="entry name" value="SnoaL_2"/>
    <property type="match status" value="1"/>
</dbReference>
<keyword evidence="3" id="KW-1185">Reference proteome</keyword>
<dbReference type="Proteomes" id="UP000032066">
    <property type="component" value="Unassembled WGS sequence"/>
</dbReference>
<dbReference type="PATRIC" id="fig|2064.6.peg.162"/>
<dbReference type="RefSeq" id="WP_043907290.1">
    <property type="nucleotide sequence ID" value="NZ_JXZB01000001.1"/>
</dbReference>
<gene>
    <name evidence="2" type="ORF">TR51_00715</name>
</gene>